<feature type="transmembrane region" description="Helical" evidence="1">
    <location>
        <begin position="150"/>
        <end position="173"/>
    </location>
</feature>
<sequence>MNLTNTLTKNWAVLLLRGVIAILFGLITWFAPEASLQVMLLVFAGYFLFDGILRVWVAIASKKSNPFWMLLLVGGLLSIIAAFVTLLAPNLTALLLLYYVAAWAIAIGVVEIFLAQKLRNEISNEWILIISGFISIIFGLYLVFNPGAGILTLLWLVAAYAIVFGALIVGLALKLKKLNQSH</sequence>
<protein>
    <recommendedName>
        <fullName evidence="4">HdeD family acid-resistance protein</fullName>
    </recommendedName>
</protein>
<dbReference type="Proteomes" id="UP000065261">
    <property type="component" value="Chromosome I"/>
</dbReference>
<feature type="transmembrane region" description="Helical" evidence="1">
    <location>
        <begin position="94"/>
        <end position="114"/>
    </location>
</feature>
<dbReference type="EMBL" id="CP011034">
    <property type="protein sequence ID" value="ALS33710.1"/>
    <property type="molecule type" value="Genomic_DNA"/>
</dbReference>
<keyword evidence="1" id="KW-0812">Transmembrane</keyword>
<evidence type="ECO:0000256" key="1">
    <source>
        <dbReference type="SAM" id="Phobius"/>
    </source>
</evidence>
<feature type="transmembrane region" description="Helical" evidence="1">
    <location>
        <begin position="12"/>
        <end position="32"/>
    </location>
</feature>
<reference evidence="2 3" key="1">
    <citation type="submission" date="2015-03" db="EMBL/GenBank/DDBJ databases">
        <authorList>
            <person name="Murphy D."/>
        </authorList>
    </citation>
    <scope>NUCLEOTIDE SEQUENCE [LARGE SCALE GENOMIC DNA]</scope>
    <source>
        <strain evidence="2 3">KMM 520</strain>
    </source>
</reference>
<dbReference type="Pfam" id="PF03729">
    <property type="entry name" value="DUF308"/>
    <property type="match status" value="2"/>
</dbReference>
<keyword evidence="1" id="KW-0472">Membrane</keyword>
<evidence type="ECO:0000313" key="2">
    <source>
        <dbReference type="EMBL" id="ALS33710.1"/>
    </source>
</evidence>
<accession>A0A0U2X8N5</accession>
<keyword evidence="1" id="KW-1133">Transmembrane helix</keyword>
<feature type="transmembrane region" description="Helical" evidence="1">
    <location>
        <begin position="126"/>
        <end position="144"/>
    </location>
</feature>
<gene>
    <name evidence="2" type="ORF">PTRA_a2638</name>
</gene>
<dbReference type="OrthoDB" id="193343at2"/>
<dbReference type="KEGG" id="ptn:PTRA_a2638"/>
<organism evidence="2">
    <name type="scientific">Pseudoalteromonas translucida KMM 520</name>
    <dbReference type="NCBI Taxonomy" id="1315283"/>
    <lineage>
        <taxon>Bacteria</taxon>
        <taxon>Pseudomonadati</taxon>
        <taxon>Pseudomonadota</taxon>
        <taxon>Gammaproteobacteria</taxon>
        <taxon>Alteromonadales</taxon>
        <taxon>Pseudoalteromonadaceae</taxon>
        <taxon>Pseudoalteromonas</taxon>
    </lineage>
</organism>
<dbReference type="InterPro" id="IPR005325">
    <property type="entry name" value="DUF308_memb"/>
</dbReference>
<evidence type="ECO:0008006" key="4">
    <source>
        <dbReference type="Google" id="ProtNLM"/>
    </source>
</evidence>
<feature type="transmembrane region" description="Helical" evidence="1">
    <location>
        <begin position="67"/>
        <end position="88"/>
    </location>
</feature>
<dbReference type="RefSeq" id="WP_058373876.1">
    <property type="nucleotide sequence ID" value="NZ_CP011034.1"/>
</dbReference>
<name>A0A0U2X8N5_9GAMM</name>
<evidence type="ECO:0000313" key="3">
    <source>
        <dbReference type="Proteomes" id="UP000065261"/>
    </source>
</evidence>
<dbReference type="GO" id="GO:0005886">
    <property type="term" value="C:plasma membrane"/>
    <property type="evidence" value="ECO:0007669"/>
    <property type="project" value="TreeGrafter"/>
</dbReference>
<feature type="transmembrane region" description="Helical" evidence="1">
    <location>
        <begin position="38"/>
        <end position="60"/>
    </location>
</feature>
<dbReference type="AlphaFoldDB" id="A0A0U2X8N5"/>
<dbReference type="PATRIC" id="fig|1315283.4.peg.2299"/>
<dbReference type="InterPro" id="IPR052712">
    <property type="entry name" value="Acid_resist_chaperone_HdeD"/>
</dbReference>
<proteinExistence type="predicted"/>
<dbReference type="PANTHER" id="PTHR34989:SF1">
    <property type="entry name" value="PROTEIN HDED"/>
    <property type="match status" value="1"/>
</dbReference>
<dbReference type="PANTHER" id="PTHR34989">
    <property type="entry name" value="PROTEIN HDED"/>
    <property type="match status" value="1"/>
</dbReference>